<protein>
    <submittedName>
        <fullName evidence="2">Uncharacterized protein</fullName>
    </submittedName>
</protein>
<reference evidence="3" key="2">
    <citation type="journal article" date="2021" name="Sci. Data">
        <title>Chromosome-scale genome sequencing, assembly and annotation of six genomes from subfamily Leishmaniinae.</title>
        <authorList>
            <person name="Almutairi H."/>
            <person name="Urbaniak M.D."/>
            <person name="Bates M.D."/>
            <person name="Jariyapan N."/>
            <person name="Kwakye-Nuako G."/>
            <person name="Thomaz Soccol V."/>
            <person name="Al-Salem W.S."/>
            <person name="Dillon R.J."/>
            <person name="Bates P.A."/>
            <person name="Gatherer D."/>
        </authorList>
    </citation>
    <scope>NUCLEOTIDE SEQUENCE [LARGE SCALE GENOMIC DNA]</scope>
</reference>
<reference evidence="3" key="1">
    <citation type="journal article" date="2021" name="Microbiol. Resour. Announc.">
        <title>LGAAP: Leishmaniinae Genome Assembly and Annotation Pipeline.</title>
        <authorList>
            <person name="Almutairi H."/>
            <person name="Urbaniak M.D."/>
            <person name="Bates M.D."/>
            <person name="Jariyapan N."/>
            <person name="Kwakye-Nuako G."/>
            <person name="Thomaz-Soccol V."/>
            <person name="Al-Salem W.S."/>
            <person name="Dillon R.J."/>
            <person name="Bates P.A."/>
            <person name="Gatherer D."/>
        </authorList>
    </citation>
    <scope>NUCLEOTIDE SEQUENCE [LARGE SCALE GENOMIC DNA]</scope>
</reference>
<proteinExistence type="predicted"/>
<feature type="region of interest" description="Disordered" evidence="1">
    <location>
        <begin position="1"/>
        <end position="31"/>
    </location>
</feature>
<dbReference type="KEGG" id="loi:92356198"/>
<feature type="region of interest" description="Disordered" evidence="1">
    <location>
        <begin position="78"/>
        <end position="104"/>
    </location>
</feature>
<dbReference type="GeneID" id="92356198"/>
<feature type="compositionally biased region" description="Low complexity" evidence="1">
    <location>
        <begin position="19"/>
        <end position="31"/>
    </location>
</feature>
<evidence type="ECO:0000256" key="1">
    <source>
        <dbReference type="SAM" id="MobiDB-lite"/>
    </source>
</evidence>
<evidence type="ECO:0000313" key="2">
    <source>
        <dbReference type="EMBL" id="KAG5464734.1"/>
    </source>
</evidence>
<organism evidence="2 3">
    <name type="scientific">Leishmania orientalis</name>
    <dbReference type="NCBI Taxonomy" id="2249476"/>
    <lineage>
        <taxon>Eukaryota</taxon>
        <taxon>Discoba</taxon>
        <taxon>Euglenozoa</taxon>
        <taxon>Kinetoplastea</taxon>
        <taxon>Metakinetoplastina</taxon>
        <taxon>Trypanosomatida</taxon>
        <taxon>Trypanosomatidae</taxon>
        <taxon>Leishmaniinae</taxon>
        <taxon>Leishmania</taxon>
    </lineage>
</organism>
<dbReference type="EMBL" id="JAFHLR010000036">
    <property type="protein sequence ID" value="KAG5464734.1"/>
    <property type="molecule type" value="Genomic_DNA"/>
</dbReference>
<accession>A0A836K6C7</accession>
<sequence>MNRSPGPLFGKYTRTSGVQQHSQAAHASSSLATRSSSVLGSLMRMRNQFHRLRHAQQRLAVTTALARYRVRSVVWTPAPTPSTARQTDVDSPANEAGNGDAGNSAAPAVLQSAITLCTEALRLLNSEVRCKDNLSDVPQNSPAYGSEIGKLLNAAAAFGASTTFPRVKHALHWIQLNKESLHTPRQVMSLCMPLISLSDGPTAGVAFVLDELYEPLRFALQDVAAASPGSSTESAESASSNASTIVQQHLVAITSAMGMVAKWSSLRLSSKPQEAVAPSLSEAHTIAKSDAAAEELEKMLRIAEACVAALRRQCDRRSRSDSDEAVAAMAHLSPPDVLQWIQCLHGLEKMYLSAAPALGVSRDQAEAAARRTLTCYRALLPLVQRTLELAGRGTASSASSTVGLSAASVRVPDVVELIQVGLQTSIEPTHGELLLSYGLQALPAALTSATVKDLSDVAQVVNRVRLQRPLALPAALLLSIQEGFRPALFLLRETHALQLRASDCGVILSSLSRWEEVPGVTVSSDIVELLSQHFGEQMHVVCASQLVPFVASLARLEERRRPPLRVGAAGESFEGAAELGEILTGDGVQLNTLGVASEPPGISEDSLASPPPRIPCRRGAAVVRYRFCTTSRVVAQSVQRAIALAGGDEITSEPTSPPRLAAIDAAHLLTSFVQLSAPQCADFFNKVEPLLATAMQGNADLPFSVSEAIRLRVAAGDAVQRFARYAARQCEQASAPCSSPTEQKTGEGATAVGVQHATVLLNGMSRGLTKLVRDAATSKDLVLTCSLLRRRLLGKRAGASVVVGDGEGALKYRENTTRNVAAARARDKASPRTWTRKEVKLATVFATQAVKMTPKCKGAELAALVSVASSLYTAGALPRPAVQQLMRTVWARCADELAVASSGEAETPETASVLLLSLDNCKILMDASRSTHTLRTVPPVIFLEVLAAQCGELLKEGAASVRGEESSAAARGTAQAYAEAAAKLRRISDLGRSLVSYFGSLRPPLGAAEGDAVMQSTSWREALVTALESYRAVVHSVMEAYAAEATLTGTWWAEPDGGSPAPMPLELLSTTANVMAQVYRLVHRGVGSTKPSSNMPVAVPVAHDEVLSVEGEVMDGSLILEDGAGGATLPELGSKALEDDVEPLPLSGASPTNLSTATLDQAVRETLGLIGDTVVALARQRQHLSSSVSANMPEGAALGNDSERLTAAPAHALVQNAKHLLMLLQAFEAVQYTHLDMLYSILPDLRGCADRLDPLELSLLIRALTQLGAWNSRLLGVLAAAVASKMDQCELRQCYTLLRGLCRSGCISADTYVELRSAPHKDWDSGRGGASSKVAARDPLQRLAEKTLHRLDAFVRTKDAFMSLSRTAAVTDLVGVVNTLRFFHAPPPATHDAFVVLAVRRLAFQPQRLPLRSVVQHTIALLDAVSELRQPEQQRASVQALWTVVRRAFASSIEAGAPGASTGAPGSAFRGALHVHACWELTRFSALHSLQYGRAATRNFFVPIVASTTEQHGVSCASVAQARLGSLVETHASGLAASTRSSSPPLTAADGAALRRYALHASPSLVRGDRQLDPYVRAPLKLARMIADGDPATLVHAATTAAPAVQARRSIRMLACLLRSDLWTPSISAASPDTQLLADAVQRLWRAVGLQSLLRDSRGAFSTEELLVLAAAADRAHQYSADSENLQKDGAVAMCQLCAATTEWRLPVAVDAWMLFAMPLMASSSMPATPPLRCSDELFSMLVSSGDVLVTRFAHAQRSWVTSGARILPELLRLFLGPGQLDVAMLHSGAVDGDTLLHRVPSRAVGASAAEARFVEVYKELLRRFTSCLDATHGAAPG</sequence>
<dbReference type="Proteomes" id="UP000674143">
    <property type="component" value="Unassembled WGS sequence"/>
</dbReference>
<comment type="caution">
    <text evidence="2">The sequence shown here is derived from an EMBL/GenBank/DDBJ whole genome shotgun (WGS) entry which is preliminary data.</text>
</comment>
<gene>
    <name evidence="2" type="ORF">LSCM4_00175</name>
</gene>
<dbReference type="RefSeq" id="XP_067058365.1">
    <property type="nucleotide sequence ID" value="XM_067202264.1"/>
</dbReference>
<evidence type="ECO:0000313" key="3">
    <source>
        <dbReference type="Proteomes" id="UP000674143"/>
    </source>
</evidence>
<keyword evidence="3" id="KW-1185">Reference proteome</keyword>
<name>A0A836K6C7_9TRYP</name>